<dbReference type="InterPro" id="IPR006143">
    <property type="entry name" value="RND_pump_MFP"/>
</dbReference>
<evidence type="ECO:0000256" key="2">
    <source>
        <dbReference type="SAM" id="MobiDB-lite"/>
    </source>
</evidence>
<keyword evidence="3" id="KW-0472">Membrane</keyword>
<dbReference type="RefSeq" id="WP_243798708.1">
    <property type="nucleotide sequence ID" value="NZ_JALHAT010000008.1"/>
</dbReference>
<dbReference type="Pfam" id="PF25973">
    <property type="entry name" value="BSH_CzcB"/>
    <property type="match status" value="1"/>
</dbReference>
<dbReference type="PANTHER" id="PTHR30469">
    <property type="entry name" value="MULTIDRUG RESISTANCE PROTEIN MDTA"/>
    <property type="match status" value="1"/>
</dbReference>
<dbReference type="Proteomes" id="UP001162802">
    <property type="component" value="Unassembled WGS sequence"/>
</dbReference>
<evidence type="ECO:0000256" key="3">
    <source>
        <dbReference type="SAM" id="Phobius"/>
    </source>
</evidence>
<name>A0ABT0ABH4_9SPHN</name>
<keyword evidence="3" id="KW-1133">Transmembrane helix</keyword>
<comment type="similarity">
    <text evidence="1">Belongs to the membrane fusion protein (MFP) (TC 8.A.1) family.</text>
</comment>
<dbReference type="SUPFAM" id="SSF111369">
    <property type="entry name" value="HlyD-like secretion proteins"/>
    <property type="match status" value="1"/>
</dbReference>
<evidence type="ECO:0000313" key="5">
    <source>
        <dbReference type="EMBL" id="MCJ1960514.1"/>
    </source>
</evidence>
<organism evidence="5 6">
    <name type="scientific">Novosphingobium mangrovi</name>
    <name type="common">ex Hu et al. 2023</name>
    <dbReference type="NCBI Taxonomy" id="2930094"/>
    <lineage>
        <taxon>Bacteria</taxon>
        <taxon>Pseudomonadati</taxon>
        <taxon>Pseudomonadota</taxon>
        <taxon>Alphaproteobacteria</taxon>
        <taxon>Sphingomonadales</taxon>
        <taxon>Sphingomonadaceae</taxon>
        <taxon>Novosphingobium</taxon>
    </lineage>
</organism>
<evidence type="ECO:0000256" key="1">
    <source>
        <dbReference type="ARBA" id="ARBA00009477"/>
    </source>
</evidence>
<evidence type="ECO:0000313" key="6">
    <source>
        <dbReference type="Proteomes" id="UP001162802"/>
    </source>
</evidence>
<proteinExistence type="inferred from homology"/>
<dbReference type="InterPro" id="IPR058647">
    <property type="entry name" value="BSH_CzcB-like"/>
</dbReference>
<dbReference type="Gene3D" id="2.40.30.170">
    <property type="match status" value="1"/>
</dbReference>
<dbReference type="Gene3D" id="2.40.50.100">
    <property type="match status" value="1"/>
</dbReference>
<keyword evidence="3" id="KW-0812">Transmembrane</keyword>
<feature type="region of interest" description="Disordered" evidence="2">
    <location>
        <begin position="166"/>
        <end position="206"/>
    </location>
</feature>
<feature type="transmembrane region" description="Helical" evidence="3">
    <location>
        <begin position="31"/>
        <end position="53"/>
    </location>
</feature>
<feature type="compositionally biased region" description="Basic and acidic residues" evidence="2">
    <location>
        <begin position="173"/>
        <end position="184"/>
    </location>
</feature>
<feature type="compositionally biased region" description="Basic and acidic residues" evidence="2">
    <location>
        <begin position="191"/>
        <end position="206"/>
    </location>
</feature>
<feature type="domain" description="CzcB-like barrel-sandwich hybrid" evidence="4">
    <location>
        <begin position="87"/>
        <end position="240"/>
    </location>
</feature>
<evidence type="ECO:0000259" key="4">
    <source>
        <dbReference type="Pfam" id="PF25973"/>
    </source>
</evidence>
<dbReference type="PANTHER" id="PTHR30469:SF15">
    <property type="entry name" value="HLYD FAMILY OF SECRETION PROTEINS"/>
    <property type="match status" value="1"/>
</dbReference>
<dbReference type="Gene3D" id="2.40.420.20">
    <property type="match status" value="1"/>
</dbReference>
<sequence>MSNPETPGTQSSDSSLDTFLGAAPRRGRRQLISFVVLVLAVIAIATLFVRFVAGNDDPYYIASITSGDFVPRLSEAGMVHGAEELPIRARLDGRLADLPVKSGDMVKYGQILARIEAPGGDETLAAHEARLASAQADVAAAEVSVSETSTRLARFERVWRESDHRVPSTNEMEGARADARRAREGLAAAQGRRDAAQSDVEAEKERARGRVIRAPFDGKVVVHDLSQGQSVLQDMLLFTLVHPGSQLTLRVPLASEAAMALEPGAEASVRLEAQPDATHTAVLDRIEDASGQRVAHFRLTGETQGVEPGMAARVEVALAPRSNVLLVPDAALEFRPDNAGEAMDGRDSIYLVGEDGNPRRVFVTAGGSDGGRTEVFSSQLEAGDDVIIGWREAPQAPAATGT</sequence>
<reference evidence="5" key="1">
    <citation type="submission" date="2022-03" db="EMBL/GenBank/DDBJ databases">
        <title>Identification of a novel bacterium isolated from mangrove sediments.</title>
        <authorList>
            <person name="Pan X."/>
        </authorList>
    </citation>
    <scope>NUCLEOTIDE SEQUENCE</scope>
    <source>
        <strain evidence="5">B2637</strain>
    </source>
</reference>
<comment type="caution">
    <text evidence="5">The sequence shown here is derived from an EMBL/GenBank/DDBJ whole genome shotgun (WGS) entry which is preliminary data.</text>
</comment>
<accession>A0ABT0ABH4</accession>
<gene>
    <name evidence="5" type="ORF">MTR65_07480</name>
</gene>
<protein>
    <submittedName>
        <fullName evidence="5">Efflux RND transporter periplasmic adaptor subunit</fullName>
    </submittedName>
</protein>
<keyword evidence="6" id="KW-1185">Reference proteome</keyword>
<dbReference type="Gene3D" id="1.10.287.470">
    <property type="entry name" value="Helix hairpin bin"/>
    <property type="match status" value="1"/>
</dbReference>
<dbReference type="NCBIfam" id="TIGR01730">
    <property type="entry name" value="RND_mfp"/>
    <property type="match status" value="1"/>
</dbReference>
<dbReference type="EMBL" id="JALHAT010000008">
    <property type="protein sequence ID" value="MCJ1960514.1"/>
    <property type="molecule type" value="Genomic_DNA"/>
</dbReference>